<evidence type="ECO:0000313" key="2">
    <source>
        <dbReference type="EMBL" id="KAG5587184.1"/>
    </source>
</evidence>
<evidence type="ECO:0000256" key="1">
    <source>
        <dbReference type="SAM" id="MobiDB-lite"/>
    </source>
</evidence>
<comment type="caution">
    <text evidence="2">The sequence shown here is derived from an EMBL/GenBank/DDBJ whole genome shotgun (WGS) entry which is preliminary data.</text>
</comment>
<proteinExistence type="predicted"/>
<sequence>MELLTAIIKEYSASVNISMEITLLQQLLPELASQERMLKQKGNANASTGKCSRMNKEVGSLKNTRCKFTKLAKLTNFTSGHVSIHQNARSTNETLEALEFRCQYCGLGMQRRNKEKGEGSPVGGAYLAELLVDLLLPGWLVSLGAGVGAATAVVCQQLLPLVVDVAVAARLHRSRQSLAASPAAGGHRRLLVGRRRKEERGRRERRRARGEGGSQRGRSAKGRERERVTALGRGEGRMMRMNGKILGFFA</sequence>
<feature type="region of interest" description="Disordered" evidence="1">
    <location>
        <begin position="177"/>
        <end position="234"/>
    </location>
</feature>
<dbReference type="Proteomes" id="UP000824120">
    <property type="component" value="Chromosome 9"/>
</dbReference>
<dbReference type="EMBL" id="JACXVP010000009">
    <property type="protein sequence ID" value="KAG5587184.1"/>
    <property type="molecule type" value="Genomic_DNA"/>
</dbReference>
<dbReference type="AlphaFoldDB" id="A0A9J5XJL7"/>
<organism evidence="2 3">
    <name type="scientific">Solanum commersonii</name>
    <name type="common">Commerson's wild potato</name>
    <name type="synonym">Commerson's nightshade</name>
    <dbReference type="NCBI Taxonomy" id="4109"/>
    <lineage>
        <taxon>Eukaryota</taxon>
        <taxon>Viridiplantae</taxon>
        <taxon>Streptophyta</taxon>
        <taxon>Embryophyta</taxon>
        <taxon>Tracheophyta</taxon>
        <taxon>Spermatophyta</taxon>
        <taxon>Magnoliopsida</taxon>
        <taxon>eudicotyledons</taxon>
        <taxon>Gunneridae</taxon>
        <taxon>Pentapetalae</taxon>
        <taxon>asterids</taxon>
        <taxon>lamiids</taxon>
        <taxon>Solanales</taxon>
        <taxon>Solanaceae</taxon>
        <taxon>Solanoideae</taxon>
        <taxon>Solaneae</taxon>
        <taxon>Solanum</taxon>
    </lineage>
</organism>
<protein>
    <submittedName>
        <fullName evidence="2">Uncharacterized protein</fullName>
    </submittedName>
</protein>
<dbReference type="OrthoDB" id="1327503at2759"/>
<name>A0A9J5XJL7_SOLCO</name>
<feature type="compositionally biased region" description="Basic residues" evidence="1">
    <location>
        <begin position="186"/>
        <end position="195"/>
    </location>
</feature>
<keyword evidence="3" id="KW-1185">Reference proteome</keyword>
<gene>
    <name evidence="2" type="ORF">H5410_047618</name>
</gene>
<accession>A0A9J5XJL7</accession>
<reference evidence="2 3" key="1">
    <citation type="submission" date="2020-09" db="EMBL/GenBank/DDBJ databases">
        <title>De no assembly of potato wild relative species, Solanum commersonii.</title>
        <authorList>
            <person name="Cho K."/>
        </authorList>
    </citation>
    <scope>NUCLEOTIDE SEQUENCE [LARGE SCALE GENOMIC DNA]</scope>
    <source>
        <strain evidence="2">LZ3.2</strain>
        <tissue evidence="2">Leaf</tissue>
    </source>
</reference>
<evidence type="ECO:0000313" key="3">
    <source>
        <dbReference type="Proteomes" id="UP000824120"/>
    </source>
</evidence>
<feature type="compositionally biased region" description="Basic and acidic residues" evidence="1">
    <location>
        <begin position="221"/>
        <end position="234"/>
    </location>
</feature>